<evidence type="ECO:0000313" key="4">
    <source>
        <dbReference type="Proteomes" id="UP000886595"/>
    </source>
</evidence>
<dbReference type="OrthoDB" id="10371367at2759"/>
<evidence type="ECO:0000256" key="1">
    <source>
        <dbReference type="SAM" id="Coils"/>
    </source>
</evidence>
<proteinExistence type="predicted"/>
<dbReference type="EMBL" id="JAAMPC010000010">
    <property type="protein sequence ID" value="KAG2289389.1"/>
    <property type="molecule type" value="Genomic_DNA"/>
</dbReference>
<evidence type="ECO:0000256" key="2">
    <source>
        <dbReference type="SAM" id="MobiDB-lite"/>
    </source>
</evidence>
<feature type="compositionally biased region" description="Basic and acidic residues" evidence="2">
    <location>
        <begin position="19"/>
        <end position="28"/>
    </location>
</feature>
<evidence type="ECO:0000313" key="3">
    <source>
        <dbReference type="EMBL" id="KAG2289389.1"/>
    </source>
</evidence>
<keyword evidence="4" id="KW-1185">Reference proteome</keyword>
<sequence length="346" mass="38338">MANEVNTIESEAAAVGKGSSEKEGSKDLELENKTTLMTIVSTLENISRKFDQIYSRFDAYELDRNRPLMDQRTIDDRVKALVEERLKVLGVGKIPENNDNVSPPSPDKSLSLASPRVQTQQKFVNSPALAATSGKVLGPKKNLAKELDKESGVKRTLAEEFGSVAKATDSDLDFIVVSPSKAIEDDKDAKVPAYGRGCRGRRTDVSKNKNVTPPRANVIGCIVEKSGEDSDCDVTNDEVLAEQNEFAPKSDVENQEVIRSAVRRLFKWAEECLVEEVEDIKSLISGMSKDISEFRVNVARLEKEIEGMKMEYGRKGEECMSQGRCLRNVVVCGVGMALLCYYYYCV</sequence>
<name>A0A8X7RPL3_BRACI</name>
<reference evidence="3 4" key="1">
    <citation type="submission" date="2020-02" db="EMBL/GenBank/DDBJ databases">
        <authorList>
            <person name="Ma Q."/>
            <person name="Huang Y."/>
            <person name="Song X."/>
            <person name="Pei D."/>
        </authorList>
    </citation>
    <scope>NUCLEOTIDE SEQUENCE [LARGE SCALE GENOMIC DNA]</scope>
    <source>
        <strain evidence="3">Sxm20200214</strain>
        <tissue evidence="3">Leaf</tissue>
    </source>
</reference>
<comment type="caution">
    <text evidence="3">The sequence shown here is derived from an EMBL/GenBank/DDBJ whole genome shotgun (WGS) entry which is preliminary data.</text>
</comment>
<keyword evidence="1" id="KW-0175">Coiled coil</keyword>
<protein>
    <submittedName>
        <fullName evidence="3">Uncharacterized protein</fullName>
    </submittedName>
</protein>
<dbReference type="AlphaFoldDB" id="A0A8X7RPL3"/>
<feature type="coiled-coil region" evidence="1">
    <location>
        <begin position="284"/>
        <end position="318"/>
    </location>
</feature>
<organism evidence="3 4">
    <name type="scientific">Brassica carinata</name>
    <name type="common">Ethiopian mustard</name>
    <name type="synonym">Abyssinian cabbage</name>
    <dbReference type="NCBI Taxonomy" id="52824"/>
    <lineage>
        <taxon>Eukaryota</taxon>
        <taxon>Viridiplantae</taxon>
        <taxon>Streptophyta</taxon>
        <taxon>Embryophyta</taxon>
        <taxon>Tracheophyta</taxon>
        <taxon>Spermatophyta</taxon>
        <taxon>Magnoliopsida</taxon>
        <taxon>eudicotyledons</taxon>
        <taxon>Gunneridae</taxon>
        <taxon>Pentapetalae</taxon>
        <taxon>rosids</taxon>
        <taxon>malvids</taxon>
        <taxon>Brassicales</taxon>
        <taxon>Brassicaceae</taxon>
        <taxon>Brassiceae</taxon>
        <taxon>Brassica</taxon>
    </lineage>
</organism>
<feature type="region of interest" description="Disordered" evidence="2">
    <location>
        <begin position="1"/>
        <end position="28"/>
    </location>
</feature>
<accession>A0A8X7RPL3</accession>
<dbReference type="Proteomes" id="UP000886595">
    <property type="component" value="Unassembled WGS sequence"/>
</dbReference>
<gene>
    <name evidence="3" type="ORF">Bca52824_048993</name>
</gene>